<dbReference type="STRING" id="1344418.A0A1D2VN68"/>
<dbReference type="AlphaFoldDB" id="A0A1D2VN68"/>
<dbReference type="OrthoDB" id="5579088at2759"/>
<keyword evidence="4 8" id="KW-0256">Endoplasmic reticulum</keyword>
<evidence type="ECO:0000256" key="1">
    <source>
        <dbReference type="ARBA" id="ARBA00004477"/>
    </source>
</evidence>
<dbReference type="EC" id="3.6.1.-" evidence="8"/>
<comment type="function">
    <text evidence="8">Fatty acyl-coenzyme A (CoA) diphosphatase that hydrolyzes fatty acyl-CoA to yield acyl-4'-phosphopantetheine and adenosine 3',5'-bisphosphate. Preferentially hydrolyzes unsaturated long-chain acyl-CoA substrates in the endoplasmic reticulum (ER) lumen. This catalytic activity is required for maintaining ER structure and for lipid droplets (LDs) biogenesis, which are lipid storage organelles involved in maintaining lipid and energy homeostasis. May directly bind to diacylglycerol (DAGs) and triacylglycerol, which is also important for LD biogenesis. May support directional budding of nacent LDs from the ER into the cytosol by reducing DAG levels at sites of LD formation. May play a role in the regulation of cell morphology and cytoskeletal organization. Involved in phospholipid biosynthesis.</text>
</comment>
<dbReference type="HAMAP" id="MF_03231">
    <property type="entry name" value="SCS3"/>
    <property type="match status" value="1"/>
</dbReference>
<dbReference type="Proteomes" id="UP000095038">
    <property type="component" value="Unassembled WGS sequence"/>
</dbReference>
<evidence type="ECO:0000256" key="6">
    <source>
        <dbReference type="ARBA" id="ARBA00023098"/>
    </source>
</evidence>
<comment type="subcellular location">
    <subcellularLocation>
        <location evidence="1 8">Endoplasmic reticulum membrane</location>
        <topology evidence="1 8">Multi-pass membrane protein</topology>
    </subcellularLocation>
</comment>
<keyword evidence="3 8" id="KW-0378">Hydrolase</keyword>
<keyword evidence="5 8" id="KW-1133">Transmembrane helix</keyword>
<feature type="transmembrane region" description="Helical" evidence="9">
    <location>
        <begin position="327"/>
        <end position="348"/>
    </location>
</feature>
<dbReference type="GO" id="GO:0008654">
    <property type="term" value="P:phospholipid biosynthetic process"/>
    <property type="evidence" value="ECO:0007669"/>
    <property type="project" value="UniProtKB-KW"/>
</dbReference>
<evidence type="ECO:0000256" key="2">
    <source>
        <dbReference type="ARBA" id="ARBA00022692"/>
    </source>
</evidence>
<feature type="transmembrane region" description="Helical" evidence="9">
    <location>
        <begin position="71"/>
        <end position="98"/>
    </location>
</feature>
<evidence type="ECO:0000313" key="10">
    <source>
        <dbReference type="EMBL" id="ODV63050.1"/>
    </source>
</evidence>
<keyword evidence="8" id="KW-0444">Lipid biosynthesis</keyword>
<protein>
    <recommendedName>
        <fullName evidence="8">Acyl-coenzyme A diphosphatase SCS3</fullName>
        <ecNumber evidence="8">3.6.1.-</ecNumber>
    </recommendedName>
    <alternativeName>
        <fullName evidence="8">FIT family protein SCS3</fullName>
    </alternativeName>
</protein>
<evidence type="ECO:0000256" key="4">
    <source>
        <dbReference type="ARBA" id="ARBA00022824"/>
    </source>
</evidence>
<comment type="catalytic activity">
    <reaction evidence="8">
        <text>hexadecanoyl-CoA + H2O = S-hexadecanoyl-4'-phosphopantetheine + adenosine 3',5'-bisphosphate + 2 H(+)</text>
        <dbReference type="Rhea" id="RHEA:50032"/>
        <dbReference type="ChEBI" id="CHEBI:15377"/>
        <dbReference type="ChEBI" id="CHEBI:15378"/>
        <dbReference type="ChEBI" id="CHEBI:57379"/>
        <dbReference type="ChEBI" id="CHEBI:58343"/>
        <dbReference type="ChEBI" id="CHEBI:132018"/>
    </reaction>
</comment>
<keyword evidence="8" id="KW-0594">Phospholipid biosynthesis</keyword>
<keyword evidence="8" id="KW-1208">Phospholipid metabolism</keyword>
<dbReference type="PANTHER" id="PTHR23129:SF0">
    <property type="entry name" value="ACYL-COENZYME A DIPHOSPHATASE FITM2"/>
    <property type="match status" value="1"/>
</dbReference>
<feature type="active site" evidence="8">
    <location>
        <position position="238"/>
    </location>
</feature>
<proteinExistence type="inferred from homology"/>
<keyword evidence="11" id="KW-1185">Reference proteome</keyword>
<evidence type="ECO:0000256" key="3">
    <source>
        <dbReference type="ARBA" id="ARBA00022801"/>
    </source>
</evidence>
<dbReference type="GO" id="GO:0140042">
    <property type="term" value="P:lipid droplet formation"/>
    <property type="evidence" value="ECO:0007669"/>
    <property type="project" value="UniProtKB-UniRule"/>
</dbReference>
<evidence type="ECO:0000256" key="8">
    <source>
        <dbReference type="HAMAP-Rule" id="MF_03231"/>
    </source>
</evidence>
<dbReference type="EMBL" id="KV454476">
    <property type="protein sequence ID" value="ODV63050.1"/>
    <property type="molecule type" value="Genomic_DNA"/>
</dbReference>
<dbReference type="InterPro" id="IPR046400">
    <property type="entry name" value="SCS3"/>
</dbReference>
<gene>
    <name evidence="8" type="primary">SCS3</name>
    <name evidence="8" type="synonym">FIT2B</name>
    <name evidence="10" type="ORF">ASCRUDRAFT_74455</name>
</gene>
<dbReference type="GO" id="GO:0010945">
    <property type="term" value="F:coenzyme A diphosphatase activity"/>
    <property type="evidence" value="ECO:0007669"/>
    <property type="project" value="InterPro"/>
</dbReference>
<comment type="catalytic activity">
    <reaction evidence="8">
        <text>an acyl-CoA + H2O = an acyl-4'-phosphopantetheine + adenosine 3',5'-bisphosphate + 2 H(+)</text>
        <dbReference type="Rhea" id="RHEA:50044"/>
        <dbReference type="ChEBI" id="CHEBI:15377"/>
        <dbReference type="ChEBI" id="CHEBI:15378"/>
        <dbReference type="ChEBI" id="CHEBI:58342"/>
        <dbReference type="ChEBI" id="CHEBI:58343"/>
        <dbReference type="ChEBI" id="CHEBI:132023"/>
    </reaction>
</comment>
<feature type="transmembrane region" description="Helical" evidence="9">
    <location>
        <begin position="355"/>
        <end position="375"/>
    </location>
</feature>
<dbReference type="FunCoup" id="A0A1D2VN68">
    <property type="interactions" value="79"/>
</dbReference>
<comment type="catalytic activity">
    <reaction evidence="8">
        <text>(9Z)-octadecenoyl-CoA + H2O = S-(9Z-octadecenoyl)-4'-phosphopantetheine + adenosine 3',5'-bisphosphate + 2 H(+)</text>
        <dbReference type="Rhea" id="RHEA:65564"/>
        <dbReference type="ChEBI" id="CHEBI:15377"/>
        <dbReference type="ChEBI" id="CHEBI:15378"/>
        <dbReference type="ChEBI" id="CHEBI:57387"/>
        <dbReference type="ChEBI" id="CHEBI:58343"/>
        <dbReference type="ChEBI" id="CHEBI:156553"/>
    </reaction>
</comment>
<keyword evidence="2 8" id="KW-0812">Transmembrane</keyword>
<reference evidence="11" key="1">
    <citation type="submission" date="2016-05" db="EMBL/GenBank/DDBJ databases">
        <title>Comparative genomics of biotechnologically important yeasts.</title>
        <authorList>
            <consortium name="DOE Joint Genome Institute"/>
            <person name="Riley R."/>
            <person name="Haridas S."/>
            <person name="Wolfe K.H."/>
            <person name="Lopes M.R."/>
            <person name="Hittinger C.T."/>
            <person name="Goker M."/>
            <person name="Salamov A."/>
            <person name="Wisecaver J."/>
            <person name="Long T.M."/>
            <person name="Aerts A.L."/>
            <person name="Barry K."/>
            <person name="Choi C."/>
            <person name="Clum A."/>
            <person name="Coughlan A.Y."/>
            <person name="Deshpande S."/>
            <person name="Douglass A.P."/>
            <person name="Hanson S.J."/>
            <person name="Klenk H.-P."/>
            <person name="Labutti K."/>
            <person name="Lapidus A."/>
            <person name="Lindquist E."/>
            <person name="Lipzen A."/>
            <person name="Meier-Kolthoff J.P."/>
            <person name="Ohm R.A."/>
            <person name="Otillar R.P."/>
            <person name="Pangilinan J."/>
            <person name="Peng Y."/>
            <person name="Rokas A."/>
            <person name="Rosa C.A."/>
            <person name="Scheuner C."/>
            <person name="Sibirny A.A."/>
            <person name="Slot J.C."/>
            <person name="Stielow J.B."/>
            <person name="Sun H."/>
            <person name="Kurtzman C.P."/>
            <person name="Blackwell M."/>
            <person name="Grigoriev I.V."/>
            <person name="Jeffries T.W."/>
        </authorList>
    </citation>
    <scope>NUCLEOTIDE SEQUENCE [LARGE SCALE GENOMIC DNA]</scope>
    <source>
        <strain evidence="11">DSM 1968</strain>
    </source>
</reference>
<dbReference type="Pfam" id="PF10261">
    <property type="entry name" value="FIT"/>
    <property type="match status" value="1"/>
</dbReference>
<dbReference type="InterPro" id="IPR019388">
    <property type="entry name" value="FIT"/>
</dbReference>
<evidence type="ECO:0000256" key="9">
    <source>
        <dbReference type="SAM" id="Phobius"/>
    </source>
</evidence>
<comment type="catalytic activity">
    <reaction evidence="8">
        <text>(5Z,8Z,11Z,14Z)-eicosatetraenoyl-CoA + H2O = S-(5Z,8Z,11Z,14Z-eicosatetraenoyl)-4'-phosphopantetheine + adenosine 3',5'-bisphosphate + 2 H(+)</text>
        <dbReference type="Rhea" id="RHEA:65568"/>
        <dbReference type="ChEBI" id="CHEBI:15377"/>
        <dbReference type="ChEBI" id="CHEBI:15378"/>
        <dbReference type="ChEBI" id="CHEBI:57368"/>
        <dbReference type="ChEBI" id="CHEBI:58343"/>
        <dbReference type="ChEBI" id="CHEBI:156554"/>
    </reaction>
</comment>
<evidence type="ECO:0000313" key="11">
    <source>
        <dbReference type="Proteomes" id="UP000095038"/>
    </source>
</evidence>
<evidence type="ECO:0000256" key="5">
    <source>
        <dbReference type="ARBA" id="ARBA00022989"/>
    </source>
</evidence>
<dbReference type="GO" id="GO:0005789">
    <property type="term" value="C:endoplasmic reticulum membrane"/>
    <property type="evidence" value="ECO:0007669"/>
    <property type="project" value="UniProtKB-SubCell"/>
</dbReference>
<sequence>MANSDVYERHWFRLLQLNNFLRNHLRLSLFEFVVVASFPVVLVVGQLLSLSEPAAVEHSLFSSFFRNKKNFINLVFVKNGWFWNTFIYLFNLVLLMLLQSVHLAKLDATRKTNNKNAILWRIFTSSIKRYILTTLYWYFFTQWFFGKPIMDKIFILTGGKCHDINSLDSKFQKILGRYPSLREQLVFPQLDYKIIKNNNPADGLNIDTENLPLEGFTSSALCRRIGGSWKGGHDPSGHVFLLVHSSLFLIFELLPNLSIYLNDFIYQNSNNYYFASLIDYLKLNKNIDQKLKDNDSINNNNNNKTNQINNKDKSITNLLFQLSKNSLSLTFLLLSLWYFMLLITSIYFHSVYEKLFGLLFGYLSWFLIYIFPRFFNLNLYH</sequence>
<comment type="similarity">
    <text evidence="8">Belongs to the FIT family. Fungal FIT2B/SCS3 subfamily.</text>
</comment>
<organism evidence="10 11">
    <name type="scientific">Ascoidea rubescens DSM 1968</name>
    <dbReference type="NCBI Taxonomy" id="1344418"/>
    <lineage>
        <taxon>Eukaryota</taxon>
        <taxon>Fungi</taxon>
        <taxon>Dikarya</taxon>
        <taxon>Ascomycota</taxon>
        <taxon>Saccharomycotina</taxon>
        <taxon>Saccharomycetes</taxon>
        <taxon>Ascoideaceae</taxon>
        <taxon>Ascoidea</taxon>
    </lineage>
</organism>
<accession>A0A1D2VN68</accession>
<dbReference type="PANTHER" id="PTHR23129">
    <property type="entry name" value="ACYL-COENZYME A DIPHOSPHATASE FITM2"/>
    <property type="match status" value="1"/>
</dbReference>
<dbReference type="RefSeq" id="XP_020049357.1">
    <property type="nucleotide sequence ID" value="XM_020192694.1"/>
</dbReference>
<feature type="transmembrane region" description="Helical" evidence="9">
    <location>
        <begin position="118"/>
        <end position="140"/>
    </location>
</feature>
<name>A0A1D2VN68_9ASCO</name>
<feature type="transmembrane region" description="Helical" evidence="9">
    <location>
        <begin position="239"/>
        <end position="261"/>
    </location>
</feature>
<dbReference type="GeneID" id="30966330"/>
<keyword evidence="7 8" id="KW-0472">Membrane</keyword>
<evidence type="ECO:0000256" key="7">
    <source>
        <dbReference type="ARBA" id="ARBA00023136"/>
    </source>
</evidence>
<dbReference type="InParanoid" id="A0A1D2VN68"/>
<feature type="active site" evidence="8">
    <location>
        <position position="349"/>
    </location>
</feature>
<keyword evidence="6" id="KW-0443">Lipid metabolism</keyword>
<feature type="transmembrane region" description="Helical" evidence="9">
    <location>
        <begin position="29"/>
        <end position="50"/>
    </location>
</feature>